<evidence type="ECO:0000313" key="1">
    <source>
        <dbReference type="EMBL" id="JAI02287.1"/>
    </source>
</evidence>
<name>A0A0E9XIP7_ANGAN</name>
<reference evidence="1" key="2">
    <citation type="journal article" date="2015" name="Fish Shellfish Immunol.">
        <title>Early steps in the European eel (Anguilla anguilla)-Vibrio vulnificus interaction in the gills: Role of the RtxA13 toxin.</title>
        <authorList>
            <person name="Callol A."/>
            <person name="Pajuelo D."/>
            <person name="Ebbesson L."/>
            <person name="Teles M."/>
            <person name="MacKenzie S."/>
            <person name="Amaro C."/>
        </authorList>
    </citation>
    <scope>NUCLEOTIDE SEQUENCE</scope>
</reference>
<dbReference type="AlphaFoldDB" id="A0A0E9XIP7"/>
<dbReference type="EMBL" id="GBXM01006291">
    <property type="protein sequence ID" value="JAI02287.1"/>
    <property type="molecule type" value="Transcribed_RNA"/>
</dbReference>
<organism evidence="1">
    <name type="scientific">Anguilla anguilla</name>
    <name type="common">European freshwater eel</name>
    <name type="synonym">Muraena anguilla</name>
    <dbReference type="NCBI Taxonomy" id="7936"/>
    <lineage>
        <taxon>Eukaryota</taxon>
        <taxon>Metazoa</taxon>
        <taxon>Chordata</taxon>
        <taxon>Craniata</taxon>
        <taxon>Vertebrata</taxon>
        <taxon>Euteleostomi</taxon>
        <taxon>Actinopterygii</taxon>
        <taxon>Neopterygii</taxon>
        <taxon>Teleostei</taxon>
        <taxon>Anguilliformes</taxon>
        <taxon>Anguillidae</taxon>
        <taxon>Anguilla</taxon>
    </lineage>
</organism>
<reference evidence="1" key="1">
    <citation type="submission" date="2014-11" db="EMBL/GenBank/DDBJ databases">
        <authorList>
            <person name="Amaro Gonzalez C."/>
        </authorList>
    </citation>
    <scope>NUCLEOTIDE SEQUENCE</scope>
</reference>
<accession>A0A0E9XIP7</accession>
<dbReference type="EMBL" id="GBXM01006289">
    <property type="protein sequence ID" value="JAI02289.1"/>
    <property type="molecule type" value="Transcribed_RNA"/>
</dbReference>
<proteinExistence type="predicted"/>
<sequence>MGEDRVFKKREECPEAHLTVYNGAPTLLKYETFAWLGFLTLGKSKHSPLTDQYT</sequence>
<protein>
    <submittedName>
        <fullName evidence="1">Uncharacterized protein</fullName>
    </submittedName>
</protein>